<reference evidence="1" key="1">
    <citation type="journal article" date="2022" name="bioRxiv">
        <title>Sequencing and chromosome-scale assembly of the giantPleurodeles waltlgenome.</title>
        <authorList>
            <person name="Brown T."/>
            <person name="Elewa A."/>
            <person name="Iarovenko S."/>
            <person name="Subramanian E."/>
            <person name="Araus A.J."/>
            <person name="Petzold A."/>
            <person name="Susuki M."/>
            <person name="Suzuki K.-i.T."/>
            <person name="Hayashi T."/>
            <person name="Toyoda A."/>
            <person name="Oliveira C."/>
            <person name="Osipova E."/>
            <person name="Leigh N.D."/>
            <person name="Simon A."/>
            <person name="Yun M.H."/>
        </authorList>
    </citation>
    <scope>NUCLEOTIDE SEQUENCE</scope>
    <source>
        <strain evidence="1">20211129_DDA</strain>
        <tissue evidence="1">Liver</tissue>
    </source>
</reference>
<sequence>MVGRAPPSLQPVHTAFHTFSVGCGVSFSPYLLLGPVLLQTPVLSGATPHQQHRSTLPPSRHLAHPGSELGCSVQRRAAAFSSGSHRTRCPGYSDPWTLLGIMLRDVMLTGFFGPAATAGSSALLVRLHQLQATPPVNAFLYGSGAIFY</sequence>
<gene>
    <name evidence="1" type="ORF">NDU88_004117</name>
</gene>
<evidence type="ECO:0000313" key="2">
    <source>
        <dbReference type="Proteomes" id="UP001066276"/>
    </source>
</evidence>
<name>A0AAV7T6K8_PLEWA</name>
<keyword evidence="2" id="KW-1185">Reference proteome</keyword>
<dbReference type="PROSITE" id="PS51257">
    <property type="entry name" value="PROKAR_LIPOPROTEIN"/>
    <property type="match status" value="1"/>
</dbReference>
<protein>
    <submittedName>
        <fullName evidence="1">Uncharacterized protein</fullName>
    </submittedName>
</protein>
<dbReference type="Proteomes" id="UP001066276">
    <property type="component" value="Chromosome 4_1"/>
</dbReference>
<accession>A0AAV7T6K8</accession>
<comment type="caution">
    <text evidence="1">The sequence shown here is derived from an EMBL/GenBank/DDBJ whole genome shotgun (WGS) entry which is preliminary data.</text>
</comment>
<dbReference type="AlphaFoldDB" id="A0AAV7T6K8"/>
<proteinExistence type="predicted"/>
<dbReference type="EMBL" id="JANPWB010000007">
    <property type="protein sequence ID" value="KAJ1172270.1"/>
    <property type="molecule type" value="Genomic_DNA"/>
</dbReference>
<organism evidence="1 2">
    <name type="scientific">Pleurodeles waltl</name>
    <name type="common">Iberian ribbed newt</name>
    <dbReference type="NCBI Taxonomy" id="8319"/>
    <lineage>
        <taxon>Eukaryota</taxon>
        <taxon>Metazoa</taxon>
        <taxon>Chordata</taxon>
        <taxon>Craniata</taxon>
        <taxon>Vertebrata</taxon>
        <taxon>Euteleostomi</taxon>
        <taxon>Amphibia</taxon>
        <taxon>Batrachia</taxon>
        <taxon>Caudata</taxon>
        <taxon>Salamandroidea</taxon>
        <taxon>Salamandridae</taxon>
        <taxon>Pleurodelinae</taxon>
        <taxon>Pleurodeles</taxon>
    </lineage>
</organism>
<evidence type="ECO:0000313" key="1">
    <source>
        <dbReference type="EMBL" id="KAJ1172270.1"/>
    </source>
</evidence>